<comment type="caution">
    <text evidence="7">The sequence shown here is derived from an EMBL/GenBank/DDBJ whole genome shotgun (WGS) entry which is preliminary data.</text>
</comment>
<dbReference type="AlphaFoldDB" id="A0A315ZFM7"/>
<dbReference type="GO" id="GO:0004175">
    <property type="term" value="F:endopeptidase activity"/>
    <property type="evidence" value="ECO:0007669"/>
    <property type="project" value="TreeGrafter"/>
</dbReference>
<dbReference type="CDD" id="cd07560">
    <property type="entry name" value="Peptidase_S41_CPP"/>
    <property type="match status" value="1"/>
</dbReference>
<dbReference type="GO" id="GO:0008236">
    <property type="term" value="F:serine-type peptidase activity"/>
    <property type="evidence" value="ECO:0007669"/>
    <property type="project" value="UniProtKB-KW"/>
</dbReference>
<dbReference type="GO" id="GO:0007165">
    <property type="term" value="P:signal transduction"/>
    <property type="evidence" value="ECO:0007669"/>
    <property type="project" value="TreeGrafter"/>
</dbReference>
<dbReference type="Pfam" id="PF17804">
    <property type="entry name" value="TSP_NTD"/>
    <property type="match status" value="1"/>
</dbReference>
<dbReference type="SMART" id="SM00228">
    <property type="entry name" value="PDZ"/>
    <property type="match status" value="1"/>
</dbReference>
<keyword evidence="8" id="KW-1185">Reference proteome</keyword>
<dbReference type="InterPro" id="IPR040573">
    <property type="entry name" value="TSP_N"/>
</dbReference>
<gene>
    <name evidence="7" type="ORF">BC781_101309</name>
</gene>
<evidence type="ECO:0000256" key="1">
    <source>
        <dbReference type="ARBA" id="ARBA00009179"/>
    </source>
</evidence>
<dbReference type="InterPro" id="IPR005151">
    <property type="entry name" value="Tail-specific_protease"/>
</dbReference>
<comment type="similarity">
    <text evidence="1 5">Belongs to the peptidase S41A family.</text>
</comment>
<dbReference type="Gene3D" id="2.30.42.10">
    <property type="match status" value="1"/>
</dbReference>
<proteinExistence type="inferred from homology"/>
<protein>
    <submittedName>
        <fullName evidence="7">Carboxyl-terminal processing protease</fullName>
    </submittedName>
</protein>
<dbReference type="GO" id="GO:0030288">
    <property type="term" value="C:outer membrane-bounded periplasmic space"/>
    <property type="evidence" value="ECO:0007669"/>
    <property type="project" value="TreeGrafter"/>
</dbReference>
<dbReference type="NCBIfam" id="TIGR00225">
    <property type="entry name" value="prc"/>
    <property type="match status" value="1"/>
</dbReference>
<evidence type="ECO:0000256" key="5">
    <source>
        <dbReference type="RuleBase" id="RU004404"/>
    </source>
</evidence>
<evidence type="ECO:0000256" key="4">
    <source>
        <dbReference type="ARBA" id="ARBA00022825"/>
    </source>
</evidence>
<dbReference type="Pfam" id="PF11818">
    <property type="entry name" value="DUF3340"/>
    <property type="match status" value="1"/>
</dbReference>
<organism evidence="7 8">
    <name type="scientific">Sediminitomix flava</name>
    <dbReference type="NCBI Taxonomy" id="379075"/>
    <lineage>
        <taxon>Bacteria</taxon>
        <taxon>Pseudomonadati</taxon>
        <taxon>Bacteroidota</taxon>
        <taxon>Cytophagia</taxon>
        <taxon>Cytophagales</taxon>
        <taxon>Flammeovirgaceae</taxon>
        <taxon>Sediminitomix</taxon>
    </lineage>
</organism>
<keyword evidence="4 5" id="KW-0720">Serine protease</keyword>
<dbReference type="SUPFAM" id="SSF50156">
    <property type="entry name" value="PDZ domain-like"/>
    <property type="match status" value="1"/>
</dbReference>
<dbReference type="RefSeq" id="WP_109615484.1">
    <property type="nucleotide sequence ID" value="NZ_QGDO01000001.1"/>
</dbReference>
<evidence type="ECO:0000256" key="3">
    <source>
        <dbReference type="ARBA" id="ARBA00022801"/>
    </source>
</evidence>
<evidence type="ECO:0000313" key="7">
    <source>
        <dbReference type="EMBL" id="PWJ43959.1"/>
    </source>
</evidence>
<dbReference type="InterPro" id="IPR029045">
    <property type="entry name" value="ClpP/crotonase-like_dom_sf"/>
</dbReference>
<dbReference type="EMBL" id="QGDO01000001">
    <property type="protein sequence ID" value="PWJ43959.1"/>
    <property type="molecule type" value="Genomic_DNA"/>
</dbReference>
<dbReference type="Proteomes" id="UP000245535">
    <property type="component" value="Unassembled WGS sequence"/>
</dbReference>
<keyword evidence="2 5" id="KW-0645">Protease</keyword>
<reference evidence="7 8" key="1">
    <citation type="submission" date="2018-03" db="EMBL/GenBank/DDBJ databases">
        <title>Genomic Encyclopedia of Archaeal and Bacterial Type Strains, Phase II (KMG-II): from individual species to whole genera.</title>
        <authorList>
            <person name="Goeker M."/>
        </authorList>
    </citation>
    <scope>NUCLEOTIDE SEQUENCE [LARGE SCALE GENOMIC DNA]</scope>
    <source>
        <strain evidence="7 8">DSM 28229</strain>
    </source>
</reference>
<name>A0A315ZFM7_SEDFL</name>
<dbReference type="CDD" id="cd06782">
    <property type="entry name" value="cpPDZ_CPP-like"/>
    <property type="match status" value="1"/>
</dbReference>
<dbReference type="InterPro" id="IPR004447">
    <property type="entry name" value="Peptidase_S41A"/>
</dbReference>
<dbReference type="Pfam" id="PF00595">
    <property type="entry name" value="PDZ"/>
    <property type="match status" value="1"/>
</dbReference>
<dbReference type="SMART" id="SM00245">
    <property type="entry name" value="TSPc"/>
    <property type="match status" value="1"/>
</dbReference>
<accession>A0A315ZFM7</accession>
<dbReference type="PROSITE" id="PS50106">
    <property type="entry name" value="PDZ"/>
    <property type="match status" value="1"/>
</dbReference>
<dbReference type="InterPro" id="IPR001478">
    <property type="entry name" value="PDZ"/>
</dbReference>
<keyword evidence="3 5" id="KW-0378">Hydrolase</keyword>
<dbReference type="GO" id="GO:0006508">
    <property type="term" value="P:proteolysis"/>
    <property type="evidence" value="ECO:0007669"/>
    <property type="project" value="UniProtKB-KW"/>
</dbReference>
<sequence>MLKKPYLFIASLIFLSLFSFSYLRDYKPSDKEVLLKRLLYKSLDQAHFKNLEVNDEMSSEAFDMYMKALDPNKRFFLDKDVQKLDNFRYKIDDDFSSDNKIPFLDESLRIYEERIEDSKNICLKILDEPFDFTISEEVETDADKLDYVKSKNELEERWRKQLKLSALVRYTERVKALEEDSLSSQTPAEVETEIRNQLKENYQDMFDLLSTQDIEDQHARYLNAIISVYGPHTEYYPPEKKERFDQQMSGRFEGIGARLQQTGGEIKVVAIIPGSAAWKQKGLKEGDVIMKVAQQGQAAVSVESMSLKNAVKLIKGKKGTTVRLTVRKPDGLIKIVPIERDVVELAESYAKSSVITDSISGNKYGIIHLPSFYADFKGTGGRNSSSDVRQELVKLKKENVEGIILDLRNNGGGSLSDAIEMTGLFIDKGPVVQVKSKVDKPRVLSDKDDRVIYDGPLVVMVNRFSASASEILAAAIQDYKRGVIVGSTSYGKGTVQRFIDLDRLNKVSPELKPLGSLKLTIQKFYRVSGGATQVKGVQPDIFLPDKYVHLDIGEEELPFVMPWDSVKRADFEEWEFQPNFKELKAKSEGRVADNTEFLNIVKESERLEKESKRTLETLSYSDYVLQQEQLNAASANFEESDFESTRLKFTVLPDHVLKNDQDSVAHYVAEEWKNKLVRDIHLEECVNILTDME</sequence>
<feature type="domain" description="PDZ" evidence="6">
    <location>
        <begin position="241"/>
        <end position="329"/>
    </location>
</feature>
<evidence type="ECO:0000259" key="6">
    <source>
        <dbReference type="PROSITE" id="PS50106"/>
    </source>
</evidence>
<dbReference type="InterPro" id="IPR036034">
    <property type="entry name" value="PDZ_sf"/>
</dbReference>
<dbReference type="PANTHER" id="PTHR32060:SF22">
    <property type="entry name" value="CARBOXYL-TERMINAL-PROCESSING PEPTIDASE 3, CHLOROPLASTIC"/>
    <property type="match status" value="1"/>
</dbReference>
<evidence type="ECO:0000256" key="2">
    <source>
        <dbReference type="ARBA" id="ARBA00022670"/>
    </source>
</evidence>
<dbReference type="PANTHER" id="PTHR32060">
    <property type="entry name" value="TAIL-SPECIFIC PROTEASE"/>
    <property type="match status" value="1"/>
</dbReference>
<dbReference type="SUPFAM" id="SSF52096">
    <property type="entry name" value="ClpP/crotonase"/>
    <property type="match status" value="1"/>
</dbReference>
<evidence type="ECO:0000313" key="8">
    <source>
        <dbReference type="Proteomes" id="UP000245535"/>
    </source>
</evidence>
<dbReference type="OrthoDB" id="9812068at2"/>
<dbReference type="FunFam" id="3.90.226.10:FF:000090">
    <property type="entry name" value="Tail-specific protease"/>
    <property type="match status" value="1"/>
</dbReference>
<dbReference type="Gene3D" id="3.90.226.10">
    <property type="entry name" value="2-enoyl-CoA Hydratase, Chain A, domain 1"/>
    <property type="match status" value="1"/>
</dbReference>
<dbReference type="InterPro" id="IPR020992">
    <property type="entry name" value="Tail_Prtase_C"/>
</dbReference>
<dbReference type="Pfam" id="PF03572">
    <property type="entry name" value="Peptidase_S41"/>
    <property type="match status" value="1"/>
</dbReference>